<evidence type="ECO:0000313" key="5">
    <source>
        <dbReference type="Proteomes" id="UP001556367"/>
    </source>
</evidence>
<dbReference type="Pfam" id="PF11895">
    <property type="entry name" value="Peroxidase_ext"/>
    <property type="match status" value="1"/>
</dbReference>
<reference evidence="5" key="1">
    <citation type="submission" date="2024-06" db="EMBL/GenBank/DDBJ databases">
        <title>Multi-omics analyses provide insights into the biosynthesis of the anticancer antibiotic pleurotin in Hohenbuehelia grisea.</title>
        <authorList>
            <person name="Weaver J.A."/>
            <person name="Alberti F."/>
        </authorList>
    </citation>
    <scope>NUCLEOTIDE SEQUENCE [LARGE SCALE GENOMIC DNA]</scope>
    <source>
        <strain evidence="5">T-177</strain>
    </source>
</reference>
<dbReference type="InterPro" id="IPR001621">
    <property type="entry name" value="Ligninase"/>
</dbReference>
<dbReference type="Proteomes" id="UP001556367">
    <property type="component" value="Unassembled WGS sequence"/>
</dbReference>
<keyword evidence="1" id="KW-0106">Calcium</keyword>
<accession>A0ABR3JLJ0</accession>
<evidence type="ECO:0000313" key="4">
    <source>
        <dbReference type="EMBL" id="KAL0956168.1"/>
    </source>
</evidence>
<dbReference type="PRINTS" id="PR00462">
    <property type="entry name" value="LIGNINASE"/>
</dbReference>
<dbReference type="EMBL" id="JASNQZ010000006">
    <property type="protein sequence ID" value="KAL0956168.1"/>
    <property type="molecule type" value="Genomic_DNA"/>
</dbReference>
<evidence type="ECO:0000256" key="1">
    <source>
        <dbReference type="ARBA" id="ARBA00022837"/>
    </source>
</evidence>
<dbReference type="InterPro" id="IPR010255">
    <property type="entry name" value="Haem_peroxidase_sf"/>
</dbReference>
<dbReference type="Gene3D" id="1.10.420.10">
    <property type="entry name" value="Peroxidase, domain 2"/>
    <property type="match status" value="2"/>
</dbReference>
<comment type="caution">
    <text evidence="4">The sequence shown here is derived from an EMBL/GenBank/DDBJ whole genome shotgun (WGS) entry which is preliminary data.</text>
</comment>
<evidence type="ECO:0000256" key="2">
    <source>
        <dbReference type="ARBA" id="ARBA00023324"/>
    </source>
</evidence>
<sequence>MVKSFAIDPIFRTPFDSTPGVFDTQLFIEVQLRGTLFPGTAGNQGEVMSPLRGEIRLQSDHLLARDSRTNCEWQSFANNQAKLQSAFKAAMLKLSILGHKQSDLIDCSDVIPTTKPVIGRPHLPAGQKQSNIEQACATAAFPTFTADPGPATAVPPVPPS</sequence>
<proteinExistence type="predicted"/>
<keyword evidence="2" id="KW-0376">Hydrogen peroxide</keyword>
<feature type="domain" description="Fungal ligninase C-terminal" evidence="3">
    <location>
        <begin position="82"/>
        <end position="159"/>
    </location>
</feature>
<evidence type="ECO:0000259" key="3">
    <source>
        <dbReference type="Pfam" id="PF11895"/>
    </source>
</evidence>
<name>A0ABR3JLJ0_9AGAR</name>
<gene>
    <name evidence="4" type="ORF">HGRIS_002328</name>
</gene>
<dbReference type="SUPFAM" id="SSF48113">
    <property type="entry name" value="Heme-dependent peroxidases"/>
    <property type="match status" value="1"/>
</dbReference>
<keyword evidence="2" id="KW-0560">Oxidoreductase</keyword>
<dbReference type="InterPro" id="IPR024589">
    <property type="entry name" value="Ligninase_C"/>
</dbReference>
<protein>
    <recommendedName>
        <fullName evidence="3">Fungal ligninase C-terminal domain-containing protein</fullName>
    </recommendedName>
</protein>
<organism evidence="4 5">
    <name type="scientific">Hohenbuehelia grisea</name>
    <dbReference type="NCBI Taxonomy" id="104357"/>
    <lineage>
        <taxon>Eukaryota</taxon>
        <taxon>Fungi</taxon>
        <taxon>Dikarya</taxon>
        <taxon>Basidiomycota</taxon>
        <taxon>Agaricomycotina</taxon>
        <taxon>Agaricomycetes</taxon>
        <taxon>Agaricomycetidae</taxon>
        <taxon>Agaricales</taxon>
        <taxon>Pleurotineae</taxon>
        <taxon>Pleurotaceae</taxon>
        <taxon>Hohenbuehelia</taxon>
    </lineage>
</organism>
<keyword evidence="2" id="KW-0575">Peroxidase</keyword>
<keyword evidence="5" id="KW-1185">Reference proteome</keyword>